<name>A0A4R3MQP9_9FIRM</name>
<keyword evidence="4 6" id="KW-0067">ATP-binding</keyword>
<dbReference type="PROSITE" id="PS50893">
    <property type="entry name" value="ABC_TRANSPORTER_2"/>
    <property type="match status" value="1"/>
</dbReference>
<dbReference type="AlphaFoldDB" id="A0A4R3MQP9"/>
<dbReference type="GO" id="GO:0098796">
    <property type="term" value="C:membrane protein complex"/>
    <property type="evidence" value="ECO:0007669"/>
    <property type="project" value="UniProtKB-ARBA"/>
</dbReference>
<dbReference type="Proteomes" id="UP000294902">
    <property type="component" value="Unassembled WGS sequence"/>
</dbReference>
<gene>
    <name evidence="6" type="ORF">EDC18_102243</name>
</gene>
<organism evidence="6 7">
    <name type="scientific">Natranaerovirga pectinivora</name>
    <dbReference type="NCBI Taxonomy" id="682400"/>
    <lineage>
        <taxon>Bacteria</taxon>
        <taxon>Bacillati</taxon>
        <taxon>Bacillota</taxon>
        <taxon>Clostridia</taxon>
        <taxon>Lachnospirales</taxon>
        <taxon>Natranaerovirgaceae</taxon>
        <taxon>Natranaerovirga</taxon>
    </lineage>
</organism>
<evidence type="ECO:0000256" key="3">
    <source>
        <dbReference type="ARBA" id="ARBA00022741"/>
    </source>
</evidence>
<evidence type="ECO:0000313" key="6">
    <source>
        <dbReference type="EMBL" id="TCT16226.1"/>
    </source>
</evidence>
<dbReference type="Gene3D" id="3.40.50.300">
    <property type="entry name" value="P-loop containing nucleotide triphosphate hydrolases"/>
    <property type="match status" value="1"/>
</dbReference>
<comment type="similarity">
    <text evidence="1">Belongs to the ABC transporter superfamily.</text>
</comment>
<comment type="caution">
    <text evidence="6">The sequence shown here is derived from an EMBL/GenBank/DDBJ whole genome shotgun (WGS) entry which is preliminary data.</text>
</comment>
<dbReference type="InterPro" id="IPR017871">
    <property type="entry name" value="ABC_transporter-like_CS"/>
</dbReference>
<dbReference type="InterPro" id="IPR003593">
    <property type="entry name" value="AAA+_ATPase"/>
</dbReference>
<dbReference type="EMBL" id="SMAL01000002">
    <property type="protein sequence ID" value="TCT16226.1"/>
    <property type="molecule type" value="Genomic_DNA"/>
</dbReference>
<dbReference type="SUPFAM" id="SSF52540">
    <property type="entry name" value="P-loop containing nucleoside triphosphate hydrolases"/>
    <property type="match status" value="1"/>
</dbReference>
<dbReference type="Pfam" id="PF00005">
    <property type="entry name" value="ABC_tran"/>
    <property type="match status" value="1"/>
</dbReference>
<dbReference type="InterPro" id="IPR003439">
    <property type="entry name" value="ABC_transporter-like_ATP-bd"/>
</dbReference>
<reference evidence="6 7" key="1">
    <citation type="submission" date="2019-03" db="EMBL/GenBank/DDBJ databases">
        <title>Genomic Encyclopedia of Type Strains, Phase IV (KMG-IV): sequencing the most valuable type-strain genomes for metagenomic binning, comparative biology and taxonomic classification.</title>
        <authorList>
            <person name="Goeker M."/>
        </authorList>
    </citation>
    <scope>NUCLEOTIDE SEQUENCE [LARGE SCALE GENOMIC DNA]</scope>
    <source>
        <strain evidence="6 7">DSM 24629</strain>
    </source>
</reference>
<dbReference type="FunFam" id="3.40.50.300:FF:000032">
    <property type="entry name" value="Export ABC transporter ATP-binding protein"/>
    <property type="match status" value="1"/>
</dbReference>
<dbReference type="PANTHER" id="PTHR42798">
    <property type="entry name" value="LIPOPROTEIN-RELEASING SYSTEM ATP-BINDING PROTEIN LOLD"/>
    <property type="match status" value="1"/>
</dbReference>
<evidence type="ECO:0000256" key="1">
    <source>
        <dbReference type="ARBA" id="ARBA00005417"/>
    </source>
</evidence>
<keyword evidence="2" id="KW-0813">Transport</keyword>
<evidence type="ECO:0000259" key="5">
    <source>
        <dbReference type="PROSITE" id="PS50893"/>
    </source>
</evidence>
<evidence type="ECO:0000313" key="7">
    <source>
        <dbReference type="Proteomes" id="UP000294902"/>
    </source>
</evidence>
<dbReference type="OrthoDB" id="9802264at2"/>
<dbReference type="GO" id="GO:0022857">
    <property type="term" value="F:transmembrane transporter activity"/>
    <property type="evidence" value="ECO:0007669"/>
    <property type="project" value="UniProtKB-ARBA"/>
</dbReference>
<keyword evidence="7" id="KW-1185">Reference proteome</keyword>
<dbReference type="GO" id="GO:0016887">
    <property type="term" value="F:ATP hydrolysis activity"/>
    <property type="evidence" value="ECO:0007669"/>
    <property type="project" value="InterPro"/>
</dbReference>
<proteinExistence type="inferred from homology"/>
<protein>
    <submittedName>
        <fullName evidence="6">Putative ABC transport system ATP-binding protein</fullName>
    </submittedName>
</protein>
<dbReference type="CDD" id="cd03255">
    <property type="entry name" value="ABC_MJ0796_LolCDE_FtsE"/>
    <property type="match status" value="1"/>
</dbReference>
<accession>A0A4R3MQP9</accession>
<evidence type="ECO:0000256" key="2">
    <source>
        <dbReference type="ARBA" id="ARBA00022448"/>
    </source>
</evidence>
<dbReference type="RefSeq" id="WP_132250460.1">
    <property type="nucleotide sequence ID" value="NZ_SMAL01000002.1"/>
</dbReference>
<evidence type="ECO:0000256" key="4">
    <source>
        <dbReference type="ARBA" id="ARBA00022840"/>
    </source>
</evidence>
<dbReference type="GO" id="GO:0005524">
    <property type="term" value="F:ATP binding"/>
    <property type="evidence" value="ECO:0007669"/>
    <property type="project" value="UniProtKB-KW"/>
</dbReference>
<dbReference type="InterPro" id="IPR017911">
    <property type="entry name" value="MacB-like_ATP-bd"/>
</dbReference>
<dbReference type="SMART" id="SM00382">
    <property type="entry name" value="AAA"/>
    <property type="match status" value="1"/>
</dbReference>
<dbReference type="PROSITE" id="PS00211">
    <property type="entry name" value="ABC_TRANSPORTER_1"/>
    <property type="match status" value="1"/>
</dbReference>
<dbReference type="InterPro" id="IPR027417">
    <property type="entry name" value="P-loop_NTPase"/>
</dbReference>
<keyword evidence="3" id="KW-0547">Nucleotide-binding</keyword>
<dbReference type="PANTHER" id="PTHR42798:SF7">
    <property type="entry name" value="ALPHA-D-RIBOSE 1-METHYLPHOSPHONATE 5-TRIPHOSPHATE SYNTHASE SUBUNIT PHNL"/>
    <property type="match status" value="1"/>
</dbReference>
<feature type="domain" description="ABC transporter" evidence="5">
    <location>
        <begin position="2"/>
        <end position="243"/>
    </location>
</feature>
<sequence length="252" mass="27980">MLACKNVTKIYGVKGSDNKTIALDKLSLEVQSGEFVGIMGPSGSGKSTLLSAMGGIININSGEILLNNKNIENLSQNEIALFRRNHMGFVFQDFNLMDGLTIKENVALPLILNKEEGKKIENKINEIMKFFSIEDIKDKYPWNVSGGQQQRAAIARAIIHKPQILFADEPTGNIDSKASEEIMTSFKHINEEKGGTILMVTHDPLAASYCNRITFIRDGTIFSELDRKGDQKSFYHQIIASLKMMGGITHEI</sequence>